<keyword evidence="2" id="KW-1185">Reference proteome</keyword>
<proteinExistence type="predicted"/>
<dbReference type="AlphaFoldDB" id="A0A3B3HBD8"/>
<evidence type="ECO:0000313" key="1">
    <source>
        <dbReference type="Ensembl" id="ENSORLP00000029162.1"/>
    </source>
</evidence>
<accession>A0A3B3HBD8</accession>
<protein>
    <submittedName>
        <fullName evidence="1">Uncharacterized protein</fullName>
    </submittedName>
</protein>
<dbReference type="Bgee" id="ENSORLG00000023816">
    <property type="expression patterns" value="Expressed in animal zygote and 1 other cell type or tissue"/>
</dbReference>
<name>A0A3B3HBD8_ORYLA</name>
<reference evidence="1" key="2">
    <citation type="submission" date="2025-08" db="UniProtKB">
        <authorList>
            <consortium name="Ensembl"/>
        </authorList>
    </citation>
    <scope>IDENTIFICATION</scope>
    <source>
        <strain evidence="1">Hd-rR</strain>
    </source>
</reference>
<dbReference type="Proteomes" id="UP000001038">
    <property type="component" value="Chromosome 24"/>
</dbReference>
<reference evidence="1 2" key="1">
    <citation type="journal article" date="2007" name="Nature">
        <title>The medaka draft genome and insights into vertebrate genome evolution.</title>
        <authorList>
            <person name="Kasahara M."/>
            <person name="Naruse K."/>
            <person name="Sasaki S."/>
            <person name="Nakatani Y."/>
            <person name="Qu W."/>
            <person name="Ahsan B."/>
            <person name="Yamada T."/>
            <person name="Nagayasu Y."/>
            <person name="Doi K."/>
            <person name="Kasai Y."/>
            <person name="Jindo T."/>
            <person name="Kobayashi D."/>
            <person name="Shimada A."/>
            <person name="Toyoda A."/>
            <person name="Kuroki Y."/>
            <person name="Fujiyama A."/>
            <person name="Sasaki T."/>
            <person name="Shimizu A."/>
            <person name="Asakawa S."/>
            <person name="Shimizu N."/>
            <person name="Hashimoto S."/>
            <person name="Yang J."/>
            <person name="Lee Y."/>
            <person name="Matsushima K."/>
            <person name="Sugano S."/>
            <person name="Sakaizumi M."/>
            <person name="Narita T."/>
            <person name="Ohishi K."/>
            <person name="Haga S."/>
            <person name="Ohta F."/>
            <person name="Nomoto H."/>
            <person name="Nogata K."/>
            <person name="Morishita T."/>
            <person name="Endo T."/>
            <person name="Shin-I T."/>
            <person name="Takeda H."/>
            <person name="Morishita S."/>
            <person name="Kohara Y."/>
        </authorList>
    </citation>
    <scope>NUCLEOTIDE SEQUENCE [LARGE SCALE GENOMIC DNA]</scope>
    <source>
        <strain evidence="1 2">Hd-rR</strain>
    </source>
</reference>
<dbReference type="Ensembl" id="ENSORLT00000038748.1">
    <property type="protein sequence ID" value="ENSORLP00000029162.1"/>
    <property type="gene ID" value="ENSORLG00000023816.1"/>
</dbReference>
<dbReference type="STRING" id="8090.ENSORLP00000029162"/>
<evidence type="ECO:0000313" key="2">
    <source>
        <dbReference type="Proteomes" id="UP000001038"/>
    </source>
</evidence>
<reference evidence="1" key="3">
    <citation type="submission" date="2025-09" db="UniProtKB">
        <authorList>
            <consortium name="Ensembl"/>
        </authorList>
    </citation>
    <scope>IDENTIFICATION</scope>
    <source>
        <strain evidence="1">Hd-rR</strain>
    </source>
</reference>
<dbReference type="InParanoid" id="A0A3B3HBD8"/>
<sequence>MPLWRSSIHQPQCRLGTALKGLVRNGHIKRVLDDELRSHVMEIDRANVWWVFSIPYLLQYRLEIQDLSCVAERRNYDQNVHRWIRASTGACQSKTKVITFSYTMPLKLDDGWASARSLLTTRRKYNTIACMS</sequence>
<organism evidence="1 2">
    <name type="scientific">Oryzias latipes</name>
    <name type="common">Japanese rice fish</name>
    <name type="synonym">Japanese killifish</name>
    <dbReference type="NCBI Taxonomy" id="8090"/>
    <lineage>
        <taxon>Eukaryota</taxon>
        <taxon>Metazoa</taxon>
        <taxon>Chordata</taxon>
        <taxon>Craniata</taxon>
        <taxon>Vertebrata</taxon>
        <taxon>Euteleostomi</taxon>
        <taxon>Actinopterygii</taxon>
        <taxon>Neopterygii</taxon>
        <taxon>Teleostei</taxon>
        <taxon>Neoteleostei</taxon>
        <taxon>Acanthomorphata</taxon>
        <taxon>Ovalentaria</taxon>
        <taxon>Atherinomorphae</taxon>
        <taxon>Beloniformes</taxon>
        <taxon>Adrianichthyidae</taxon>
        <taxon>Oryziinae</taxon>
        <taxon>Oryzias</taxon>
    </lineage>
</organism>